<protein>
    <submittedName>
        <fullName evidence="2">Peptidase_M24 domain-containing protein</fullName>
    </submittedName>
</protein>
<dbReference type="InterPro" id="IPR001451">
    <property type="entry name" value="Hexapep"/>
</dbReference>
<dbReference type="PANTHER" id="PTHR43330">
    <property type="entry name" value="METHIONINE AMINOPEPTIDASE"/>
    <property type="match status" value="1"/>
</dbReference>
<dbReference type="Proteomes" id="UP000078200">
    <property type="component" value="Unassembled WGS sequence"/>
</dbReference>
<dbReference type="SUPFAM" id="SSF51161">
    <property type="entry name" value="Trimeric LpxA-like enzymes"/>
    <property type="match status" value="1"/>
</dbReference>
<evidence type="ECO:0000313" key="3">
    <source>
        <dbReference type="Proteomes" id="UP000078200"/>
    </source>
</evidence>
<dbReference type="GO" id="GO:0070006">
    <property type="term" value="F:metalloaminopeptidase activity"/>
    <property type="evidence" value="ECO:0007669"/>
    <property type="project" value="TreeGrafter"/>
</dbReference>
<dbReference type="EnsemblMetazoa" id="GAUT007498-RA">
    <property type="protein sequence ID" value="GAUT007498-PA"/>
    <property type="gene ID" value="GAUT007498"/>
</dbReference>
<dbReference type="Gene3D" id="2.160.10.10">
    <property type="entry name" value="Hexapeptide repeat proteins"/>
    <property type="match status" value="1"/>
</dbReference>
<dbReference type="InterPro" id="IPR036005">
    <property type="entry name" value="Creatinase/aminopeptidase-like"/>
</dbReference>
<accession>A0A1A9UKB5</accession>
<evidence type="ECO:0000313" key="2">
    <source>
        <dbReference type="EnsemblMetazoa" id="GAUT007498-PA"/>
    </source>
</evidence>
<dbReference type="Gene3D" id="3.90.230.10">
    <property type="entry name" value="Creatinase/methionine aminopeptidase superfamily"/>
    <property type="match status" value="1"/>
</dbReference>
<dbReference type="AlphaFoldDB" id="A0A1A9UKB5"/>
<dbReference type="InterPro" id="IPR001714">
    <property type="entry name" value="Pept_M24_MAP"/>
</dbReference>
<dbReference type="STRING" id="7395.A0A1A9UKB5"/>
<reference evidence="2" key="1">
    <citation type="submission" date="2020-05" db="UniProtKB">
        <authorList>
            <consortium name="EnsemblMetazoa"/>
        </authorList>
    </citation>
    <scope>IDENTIFICATION</scope>
    <source>
        <strain evidence="2">TTRI</strain>
    </source>
</reference>
<dbReference type="VEuPathDB" id="VectorBase:GAUT007498"/>
<dbReference type="SUPFAM" id="SSF55920">
    <property type="entry name" value="Creatinase/aminopeptidase"/>
    <property type="match status" value="1"/>
</dbReference>
<organism evidence="2 3">
    <name type="scientific">Glossina austeni</name>
    <name type="common">Savannah tsetse fly</name>
    <dbReference type="NCBI Taxonomy" id="7395"/>
    <lineage>
        <taxon>Eukaryota</taxon>
        <taxon>Metazoa</taxon>
        <taxon>Ecdysozoa</taxon>
        <taxon>Arthropoda</taxon>
        <taxon>Hexapoda</taxon>
        <taxon>Insecta</taxon>
        <taxon>Pterygota</taxon>
        <taxon>Neoptera</taxon>
        <taxon>Endopterygota</taxon>
        <taxon>Diptera</taxon>
        <taxon>Brachycera</taxon>
        <taxon>Muscomorpha</taxon>
        <taxon>Hippoboscoidea</taxon>
        <taxon>Glossinidae</taxon>
        <taxon>Glossina</taxon>
    </lineage>
</organism>
<dbReference type="Pfam" id="PF14602">
    <property type="entry name" value="Hexapep_2"/>
    <property type="match status" value="1"/>
</dbReference>
<evidence type="ECO:0000259" key="1">
    <source>
        <dbReference type="Pfam" id="PF00557"/>
    </source>
</evidence>
<feature type="domain" description="Peptidase M24" evidence="1">
    <location>
        <begin position="13"/>
        <end position="117"/>
    </location>
</feature>
<sequence length="191" mass="20620">MSIDIKSSYDIFKIQQSCTIAAKVLEKISKYVQPGISTEELNLICHQYITSNQNTFPAALGYCGFPKSVCISINDVVCHGIPDKTTILKLGDILNIDVAVVKDGYYGDTSKMFCIGAYIDEGSTIDTWSTIGSCAQIGKNVHISGGAGIGGVLEPMQSRPTIIEDNCFIGARAEIVEGVIVEANSYLTFYL</sequence>
<dbReference type="InterPro" id="IPR011004">
    <property type="entry name" value="Trimer_LpxA-like_sf"/>
</dbReference>
<dbReference type="PRINTS" id="PR00599">
    <property type="entry name" value="MAPEPTIDASE"/>
</dbReference>
<keyword evidence="3" id="KW-1185">Reference proteome</keyword>
<dbReference type="Pfam" id="PF00557">
    <property type="entry name" value="Peptidase_M24"/>
    <property type="match status" value="1"/>
</dbReference>
<name>A0A1A9UKB5_GLOAU</name>
<dbReference type="GO" id="GO:0005829">
    <property type="term" value="C:cytosol"/>
    <property type="evidence" value="ECO:0007669"/>
    <property type="project" value="TreeGrafter"/>
</dbReference>
<dbReference type="PANTHER" id="PTHR43330:SF27">
    <property type="entry name" value="METHIONINE AMINOPEPTIDASE"/>
    <property type="match status" value="1"/>
</dbReference>
<dbReference type="InterPro" id="IPR000994">
    <property type="entry name" value="Pept_M24"/>
</dbReference>
<proteinExistence type="predicted"/>